<dbReference type="VEuPathDB" id="FungiDB:AeMF1_004626"/>
<reference evidence="1 2" key="1">
    <citation type="submission" date="2019-07" db="EMBL/GenBank/DDBJ databases">
        <title>Genomics analysis of Aphanomyces spp. identifies a new class of oomycete effector associated with host adaptation.</title>
        <authorList>
            <person name="Gaulin E."/>
        </authorList>
    </citation>
    <scope>NUCLEOTIDE SEQUENCE [LARGE SCALE GENOMIC DNA]</scope>
    <source>
        <strain evidence="1 2">ATCC 201684</strain>
    </source>
</reference>
<evidence type="ECO:0000313" key="2">
    <source>
        <dbReference type="Proteomes" id="UP000481153"/>
    </source>
</evidence>
<evidence type="ECO:0000313" key="1">
    <source>
        <dbReference type="EMBL" id="KAF0726481.1"/>
    </source>
</evidence>
<name>A0A6G0WH41_9STRA</name>
<sequence length="512" mass="57711">MAVAPMVLSSKALFQCICEYQRGVYEDMLPFLKFGSLRHGALDDYAVQHQDQVFANVHFWMENFGPPHLDRLFKTLPSMKSILLLYSANIGACDLLETIGQTHGGGVSMNLLSNMVDLAIQANHVQVIQYLRRLGYTPKNHIKQLFNGLSDALTSSNMAMAQFLQDELAKLDQVVLHAWFEPNDVDRRRMETSLNQLVEANQVDKLTLLLAIWSTWAPASHMLFARRFCRCCALRCANWTLLTSLNDAQLSVEAQVSQDLRSAIAIPSLQAVQWLMDQRRHPVDYLDVVHASGMWKHSSDVDTNDQVHNALSVANTNAWWAKCVRAIDLVWSKGGPPPIEELLHAAEEDSSLDAVEFTFNRLQQTLPEEKVAAIAIQGLVAAINANRVIYVDWWLHQVEFENQNMVEAVLRGIQRFYLRRDILQLVETKCQFIAPQEQNPAFTVIDETSVEFRPALLDMDLLMPNDQTTADHAANSVPSTQAKFSGLCNDVHQSLALLSNLAALTLQRWSDC</sequence>
<organism evidence="1 2">
    <name type="scientific">Aphanomyces euteiches</name>
    <dbReference type="NCBI Taxonomy" id="100861"/>
    <lineage>
        <taxon>Eukaryota</taxon>
        <taxon>Sar</taxon>
        <taxon>Stramenopiles</taxon>
        <taxon>Oomycota</taxon>
        <taxon>Saprolegniomycetes</taxon>
        <taxon>Saprolegniales</taxon>
        <taxon>Verrucalvaceae</taxon>
        <taxon>Aphanomyces</taxon>
    </lineage>
</organism>
<keyword evidence="2" id="KW-1185">Reference proteome</keyword>
<proteinExistence type="predicted"/>
<dbReference type="Proteomes" id="UP000481153">
    <property type="component" value="Unassembled WGS sequence"/>
</dbReference>
<comment type="caution">
    <text evidence="1">The sequence shown here is derived from an EMBL/GenBank/DDBJ whole genome shotgun (WGS) entry which is preliminary data.</text>
</comment>
<dbReference type="AlphaFoldDB" id="A0A6G0WH41"/>
<accession>A0A6G0WH41</accession>
<protein>
    <submittedName>
        <fullName evidence="1">Uncharacterized protein</fullName>
    </submittedName>
</protein>
<dbReference type="EMBL" id="VJMJ01000215">
    <property type="protein sequence ID" value="KAF0726481.1"/>
    <property type="molecule type" value="Genomic_DNA"/>
</dbReference>
<gene>
    <name evidence="1" type="ORF">Ae201684_015295</name>
</gene>